<dbReference type="Gene3D" id="3.10.20.30">
    <property type="match status" value="1"/>
</dbReference>
<dbReference type="NCBIfam" id="NF007171">
    <property type="entry name" value="PRK09602.1"/>
    <property type="match status" value="1"/>
</dbReference>
<dbReference type="Proteomes" id="UP000197679">
    <property type="component" value="Chromosome"/>
</dbReference>
<dbReference type="GO" id="GO:0005737">
    <property type="term" value="C:cytoplasm"/>
    <property type="evidence" value="ECO:0007669"/>
    <property type="project" value="TreeGrafter"/>
</dbReference>
<evidence type="ECO:0000313" key="5">
    <source>
        <dbReference type="Proteomes" id="UP000197679"/>
    </source>
</evidence>
<reference evidence="4 5" key="1">
    <citation type="journal article" date="2017" name="Nat. Commun.">
        <title>'ARMAN' archaea depend on association with euryarchaeal host in culture and in situ.</title>
        <authorList>
            <person name="Golyshina O."/>
            <person name="Toshchakov S."/>
            <person name="Makarova K."/>
            <person name="Gavrilov S."/>
            <person name="Korzhenkov A."/>
            <person name="La Cono V."/>
            <person name="Arcadi E."/>
            <person name="Nechitaylo T."/>
            <person name="Ferrer M."/>
            <person name="Kublanov I."/>
            <person name="Wolf Y."/>
            <person name="Yakimov M."/>
            <person name="Golyshin P."/>
            <person name="Slesarev A."/>
            <person name="Kozyavkin S."/>
        </authorList>
    </citation>
    <scope>NUCLEOTIDE SEQUENCE [LARGE SCALE GENOMIC DNA]</scope>
    <source>
        <strain evidence="4 5">Mia14</strain>
    </source>
</reference>
<dbReference type="Pfam" id="PF08438">
    <property type="entry name" value="YGR210-like_G4"/>
    <property type="match status" value="1"/>
</dbReference>
<dbReference type="PRINTS" id="PR00326">
    <property type="entry name" value="GTP1OBG"/>
</dbReference>
<dbReference type="PROSITE" id="PS51710">
    <property type="entry name" value="G_OBG"/>
    <property type="match status" value="1"/>
</dbReference>
<dbReference type="InterPro" id="IPR012676">
    <property type="entry name" value="TGS-like"/>
</dbReference>
<keyword evidence="5" id="KW-1185">Reference proteome</keyword>
<dbReference type="GO" id="GO:0005525">
    <property type="term" value="F:GTP binding"/>
    <property type="evidence" value="ECO:0007669"/>
    <property type="project" value="InterPro"/>
</dbReference>
<comment type="similarity">
    <text evidence="1">Belongs to the RelA/SpoT family.</text>
</comment>
<dbReference type="FunFam" id="3.10.20.30:FF:000002">
    <property type="entry name" value="GTP pyrophosphokinase (RelA/SpoT)"/>
    <property type="match status" value="1"/>
</dbReference>
<dbReference type="RefSeq" id="WP_088819635.1">
    <property type="nucleotide sequence ID" value="NZ_CP019964.1"/>
</dbReference>
<evidence type="ECO:0000313" key="4">
    <source>
        <dbReference type="EMBL" id="ASI13469.1"/>
    </source>
</evidence>
<gene>
    <name evidence="4" type="ORF">Mia14_0129</name>
</gene>
<dbReference type="InterPro" id="IPR012675">
    <property type="entry name" value="Beta-grasp_dom_sf"/>
</dbReference>
<dbReference type="GO" id="GO:0016887">
    <property type="term" value="F:ATP hydrolysis activity"/>
    <property type="evidence" value="ECO:0007669"/>
    <property type="project" value="TreeGrafter"/>
</dbReference>
<dbReference type="GeneID" id="33313688"/>
<evidence type="ECO:0000256" key="1">
    <source>
        <dbReference type="ARBA" id="ARBA00007476"/>
    </source>
</evidence>
<dbReference type="AlphaFoldDB" id="A0A218NLX6"/>
<evidence type="ECO:0000259" key="3">
    <source>
        <dbReference type="PROSITE" id="PS51710"/>
    </source>
</evidence>
<accession>A0A218NLX6</accession>
<sequence>MLIGIIGAPNKGKSTLFSALTMHDAQVADYPFTTIDPNKGLTYVAVECPEKRLGTKCNPRNSLCVEGTRYVPVNIVDVAGLVEGASEGKGMGNQFLNDLSIADALMLVVDASGRTDSSGNPCSNCNPVDDVNMVNDELHKWLAGIIKKHIKAISRREDGIDALYEILTGMKITRAEIEDTINELKLSSSRINWDDAQIYKFAEKLIEISKPVLVVANKYDLDTATAKANVESLKENFKDVEWCSAVIEYALRKANEKGVIKYSPGMKSFEILNSEISEDQKKALSFMANFIKGEGTHVQDVINYIVFKLLKEIVVYPVEDENKFADHFGNVLPDAILVPEGSTAYDLAMKIHTDIGNNMLYAVDAVKKVRLAKNYVLKDGDIIKIVSAAKR</sequence>
<dbReference type="Pfam" id="PF02824">
    <property type="entry name" value="TGS"/>
    <property type="match status" value="1"/>
</dbReference>
<dbReference type="SUPFAM" id="SSF52540">
    <property type="entry name" value="P-loop containing nucleoside triphosphate hydrolases"/>
    <property type="match status" value="1"/>
</dbReference>
<dbReference type="InterPro" id="IPR027417">
    <property type="entry name" value="P-loop_NTPase"/>
</dbReference>
<dbReference type="InterPro" id="IPR013646">
    <property type="entry name" value="YGR210-like_G4"/>
</dbReference>
<dbReference type="Pfam" id="PF01926">
    <property type="entry name" value="MMR_HSR1"/>
    <property type="match status" value="1"/>
</dbReference>
<dbReference type="PANTHER" id="PTHR23305">
    <property type="entry name" value="OBG GTPASE FAMILY"/>
    <property type="match status" value="1"/>
</dbReference>
<dbReference type="InterPro" id="IPR031167">
    <property type="entry name" value="G_OBG"/>
</dbReference>
<dbReference type="Gene3D" id="3.40.50.300">
    <property type="entry name" value="P-loop containing nucleotide triphosphate hydrolases"/>
    <property type="match status" value="1"/>
</dbReference>
<organism evidence="4 5">
    <name type="scientific">Candidatus Mancarchaeum acidiphilum</name>
    <dbReference type="NCBI Taxonomy" id="1920749"/>
    <lineage>
        <taxon>Archaea</taxon>
        <taxon>Candidatus Micrarchaeota</taxon>
        <taxon>Candidatus Mancarchaeum</taxon>
    </lineage>
</organism>
<dbReference type="OrthoDB" id="5875at2157"/>
<proteinExistence type="inferred from homology"/>
<feature type="domain" description="OBG-type G" evidence="3">
    <location>
        <begin position="1"/>
        <end position="263"/>
    </location>
</feature>
<dbReference type="CDD" id="cd01669">
    <property type="entry name" value="TGS_MJ1332_like"/>
    <property type="match status" value="1"/>
</dbReference>
<protein>
    <submittedName>
        <fullName evidence="4">Stress response regulator YchF/OLA1</fullName>
    </submittedName>
</protein>
<dbReference type="Gene3D" id="1.10.8.470">
    <property type="match status" value="1"/>
</dbReference>
<dbReference type="InterPro" id="IPR004095">
    <property type="entry name" value="TGS"/>
</dbReference>
<dbReference type="InterPro" id="IPR006073">
    <property type="entry name" value="GTP-bd"/>
</dbReference>
<name>A0A218NLX6_9ARCH</name>
<dbReference type="SUPFAM" id="SSF81271">
    <property type="entry name" value="TGS-like"/>
    <property type="match status" value="1"/>
</dbReference>
<dbReference type="KEGG" id="marh:Mia14_0129"/>
<dbReference type="EMBL" id="CP019964">
    <property type="protein sequence ID" value="ASI13469.1"/>
    <property type="molecule type" value="Genomic_DNA"/>
</dbReference>
<keyword evidence="2" id="KW-0547">Nucleotide-binding</keyword>
<dbReference type="PANTHER" id="PTHR23305:SF1">
    <property type="entry name" value="OBG-TYPE G DOMAIN-CONTAINING PROTEIN"/>
    <property type="match status" value="1"/>
</dbReference>
<evidence type="ECO:0000256" key="2">
    <source>
        <dbReference type="ARBA" id="ARBA00022741"/>
    </source>
</evidence>